<organism evidence="9 10">
    <name type="scientific">Tissierella simiarum</name>
    <dbReference type="NCBI Taxonomy" id="2841534"/>
    <lineage>
        <taxon>Bacteria</taxon>
        <taxon>Bacillati</taxon>
        <taxon>Bacillota</taxon>
        <taxon>Tissierellia</taxon>
        <taxon>Tissierellales</taxon>
        <taxon>Tissierellaceae</taxon>
        <taxon>Tissierella</taxon>
    </lineage>
</organism>
<keyword evidence="7 8" id="KW-0472">Membrane</keyword>
<dbReference type="EMBL" id="JAHLPM010000010">
    <property type="protein sequence ID" value="MBU5438790.1"/>
    <property type="molecule type" value="Genomic_DNA"/>
</dbReference>
<protein>
    <submittedName>
        <fullName evidence="9">Accessory gene regulator B family protein</fullName>
    </submittedName>
</protein>
<evidence type="ECO:0000256" key="3">
    <source>
        <dbReference type="ARBA" id="ARBA00022670"/>
    </source>
</evidence>
<keyword evidence="4 8" id="KW-0812">Transmembrane</keyword>
<feature type="transmembrane region" description="Helical" evidence="8">
    <location>
        <begin position="103"/>
        <end position="124"/>
    </location>
</feature>
<reference evidence="9 10" key="1">
    <citation type="submission" date="2021-06" db="EMBL/GenBank/DDBJ databases">
        <authorList>
            <person name="Sun Q."/>
            <person name="Li D."/>
        </authorList>
    </citation>
    <scope>NUCLEOTIDE SEQUENCE [LARGE SCALE GENOMIC DNA]</scope>
    <source>
        <strain evidence="9 10">MSJ-40</strain>
    </source>
</reference>
<feature type="transmembrane region" description="Helical" evidence="8">
    <location>
        <begin position="34"/>
        <end position="67"/>
    </location>
</feature>
<keyword evidence="6 8" id="KW-1133">Transmembrane helix</keyword>
<dbReference type="Proteomes" id="UP000749471">
    <property type="component" value="Unassembled WGS sequence"/>
</dbReference>
<name>A0ABS6E8N3_9FIRM</name>
<keyword evidence="2" id="KW-0673">Quorum sensing</keyword>
<evidence type="ECO:0000256" key="2">
    <source>
        <dbReference type="ARBA" id="ARBA00022654"/>
    </source>
</evidence>
<feature type="transmembrane region" description="Helical" evidence="8">
    <location>
        <begin position="79"/>
        <end position="97"/>
    </location>
</feature>
<dbReference type="SMART" id="SM00793">
    <property type="entry name" value="AgrB"/>
    <property type="match status" value="1"/>
</dbReference>
<dbReference type="RefSeq" id="WP_216520166.1">
    <property type="nucleotide sequence ID" value="NZ_JAHLPM010000010.1"/>
</dbReference>
<evidence type="ECO:0000256" key="7">
    <source>
        <dbReference type="ARBA" id="ARBA00023136"/>
    </source>
</evidence>
<keyword evidence="1" id="KW-1003">Cell membrane</keyword>
<evidence type="ECO:0000256" key="8">
    <source>
        <dbReference type="SAM" id="Phobius"/>
    </source>
</evidence>
<evidence type="ECO:0000313" key="9">
    <source>
        <dbReference type="EMBL" id="MBU5438790.1"/>
    </source>
</evidence>
<feature type="transmembrane region" description="Helical" evidence="8">
    <location>
        <begin position="145"/>
        <end position="163"/>
    </location>
</feature>
<keyword evidence="5" id="KW-0378">Hydrolase</keyword>
<gene>
    <name evidence="9" type="ORF">KQI42_12250</name>
</gene>
<keyword evidence="10" id="KW-1185">Reference proteome</keyword>
<evidence type="ECO:0000256" key="5">
    <source>
        <dbReference type="ARBA" id="ARBA00022801"/>
    </source>
</evidence>
<proteinExistence type="predicted"/>
<evidence type="ECO:0000313" key="10">
    <source>
        <dbReference type="Proteomes" id="UP000749471"/>
    </source>
</evidence>
<accession>A0ABS6E8N3</accession>
<sequence>MLQRLAEDISFYLIVNKIIDIEERDNYIYGLQLVISSLFTSVTILILGFIMGEFISSIIFLSVYFFLKSYTGGYHAKRYYECYIYSIVIYIFLLIIRNMTLDIYKPIVGLLALIFSTITIFKFSPVENKNNPKTQEELVKNKKIARSRTIFLNIIIILGYIVANRFINSLFMLSMTEFSIAYLILKQKFLERRQLS</sequence>
<evidence type="ECO:0000256" key="4">
    <source>
        <dbReference type="ARBA" id="ARBA00022692"/>
    </source>
</evidence>
<evidence type="ECO:0000256" key="1">
    <source>
        <dbReference type="ARBA" id="ARBA00022475"/>
    </source>
</evidence>
<evidence type="ECO:0000256" key="6">
    <source>
        <dbReference type="ARBA" id="ARBA00022989"/>
    </source>
</evidence>
<comment type="caution">
    <text evidence="9">The sequence shown here is derived from an EMBL/GenBank/DDBJ whole genome shotgun (WGS) entry which is preliminary data.</text>
</comment>
<dbReference type="Pfam" id="PF04647">
    <property type="entry name" value="AgrB"/>
    <property type="match status" value="1"/>
</dbReference>
<keyword evidence="3" id="KW-0645">Protease</keyword>
<dbReference type="InterPro" id="IPR006741">
    <property type="entry name" value="AgrB"/>
</dbReference>